<name>A0A8G2BJP3_9PROT</name>
<dbReference type="GO" id="GO:0004527">
    <property type="term" value="F:exonuclease activity"/>
    <property type="evidence" value="ECO:0007669"/>
    <property type="project" value="UniProtKB-KW"/>
</dbReference>
<dbReference type="Gene3D" id="3.60.10.10">
    <property type="entry name" value="Endonuclease/exonuclease/phosphatase"/>
    <property type="match status" value="1"/>
</dbReference>
<dbReference type="Pfam" id="PF19580">
    <property type="entry name" value="Exo_endo_phos_3"/>
    <property type="match status" value="1"/>
</dbReference>
<dbReference type="EMBL" id="FNBW01000010">
    <property type="protein sequence ID" value="SDG09078.1"/>
    <property type="molecule type" value="Genomic_DNA"/>
</dbReference>
<dbReference type="Proteomes" id="UP000198615">
    <property type="component" value="Unassembled WGS sequence"/>
</dbReference>
<dbReference type="InterPro" id="IPR036691">
    <property type="entry name" value="Endo/exonu/phosph_ase_sf"/>
</dbReference>
<dbReference type="GO" id="GO:0004519">
    <property type="term" value="F:endonuclease activity"/>
    <property type="evidence" value="ECO:0007669"/>
    <property type="project" value="UniProtKB-KW"/>
</dbReference>
<evidence type="ECO:0000259" key="1">
    <source>
        <dbReference type="Pfam" id="PF19580"/>
    </source>
</evidence>
<proteinExistence type="predicted"/>
<dbReference type="SUPFAM" id="SSF56219">
    <property type="entry name" value="DNase I-like"/>
    <property type="match status" value="1"/>
</dbReference>
<reference evidence="2 3" key="1">
    <citation type="submission" date="2016-10" db="EMBL/GenBank/DDBJ databases">
        <authorList>
            <person name="Varghese N."/>
            <person name="Submissions S."/>
        </authorList>
    </citation>
    <scope>NUCLEOTIDE SEQUENCE [LARGE SCALE GENOMIC DNA]</scope>
    <source>
        <strain evidence="2 3">DSM 18839</strain>
    </source>
</reference>
<evidence type="ECO:0000313" key="2">
    <source>
        <dbReference type="EMBL" id="SDG09078.1"/>
    </source>
</evidence>
<sequence>MPQTYKIAFWNLENLFAPDGHPSHEPKVYNQVKNDLAGWTDALFETKLTQLTRIITQLDPTVLGVCEVENSFVLEALVEKVRATTGRAYDVVHADSTRDRRGIDTAFLYDTGRIAFVPGTLFSHFVLRSTGTRDISQATFRTASGNDLILLANHWPSRSGGTELSRGYRMVAGETLGYWHKRIREETTEDAAILAMGDMNDDPFDESVSIHARASRERGDVERSRTAARFYNLTWNYMRQVCTDPTGATRLLHGTLYYQGDANAFDQIMVSKALLTAGQPFSVREETAKIEAIPEMVSTRVSPEPVRFGLPKGNAAANVNTAGFSDHYPVSVLIDEI</sequence>
<accession>A0A8G2BJP3</accession>
<dbReference type="PANTHER" id="PTHR42834:SF1">
    <property type="entry name" value="ENDONUCLEASE_EXONUCLEASE_PHOSPHATASE FAMILY PROTEIN (AFU_ORTHOLOGUE AFUA_3G09210)"/>
    <property type="match status" value="1"/>
</dbReference>
<evidence type="ECO:0000313" key="3">
    <source>
        <dbReference type="Proteomes" id="UP000198615"/>
    </source>
</evidence>
<dbReference type="PANTHER" id="PTHR42834">
    <property type="entry name" value="ENDONUCLEASE/EXONUCLEASE/PHOSPHATASE FAMILY PROTEIN (AFU_ORTHOLOGUE AFUA_3G09210)"/>
    <property type="match status" value="1"/>
</dbReference>
<gene>
    <name evidence="2" type="ORF">SAMN05660686_03320</name>
</gene>
<keyword evidence="2" id="KW-0540">Nuclease</keyword>
<dbReference type="OrthoDB" id="7297112at2"/>
<keyword evidence="3" id="KW-1185">Reference proteome</keyword>
<dbReference type="AlphaFoldDB" id="A0A8G2BJP3"/>
<dbReference type="InterPro" id="IPR005135">
    <property type="entry name" value="Endo/exonuclease/phosphatase"/>
</dbReference>
<keyword evidence="2" id="KW-0378">Hydrolase</keyword>
<keyword evidence="2" id="KW-0269">Exonuclease</keyword>
<comment type="caution">
    <text evidence="2">The sequence shown here is derived from an EMBL/GenBank/DDBJ whole genome shotgun (WGS) entry which is preliminary data.</text>
</comment>
<protein>
    <submittedName>
        <fullName evidence="2">Endonuclease/Exonuclease/phosphatase family protein</fullName>
    </submittedName>
</protein>
<feature type="domain" description="Endonuclease/exonuclease/phosphatase" evidence="1">
    <location>
        <begin position="7"/>
        <end position="334"/>
    </location>
</feature>
<dbReference type="RefSeq" id="WP_093151956.1">
    <property type="nucleotide sequence ID" value="NZ_FNBW01000010.1"/>
</dbReference>
<organism evidence="2 3">
    <name type="scientific">Thalassobaculum litoreum DSM 18839</name>
    <dbReference type="NCBI Taxonomy" id="1123362"/>
    <lineage>
        <taxon>Bacteria</taxon>
        <taxon>Pseudomonadati</taxon>
        <taxon>Pseudomonadota</taxon>
        <taxon>Alphaproteobacteria</taxon>
        <taxon>Rhodospirillales</taxon>
        <taxon>Thalassobaculaceae</taxon>
        <taxon>Thalassobaculum</taxon>
    </lineage>
</organism>
<keyword evidence="2" id="KW-0255">Endonuclease</keyword>